<protein>
    <submittedName>
        <fullName evidence="1">Uncharacterized protein</fullName>
    </submittedName>
</protein>
<name>C8NGD3_9LACT</name>
<accession>C8NGD3</accession>
<keyword evidence="2" id="KW-1185">Reference proteome</keyword>
<dbReference type="HOGENOM" id="CLU_2788037_0_0_9"/>
<dbReference type="AlphaFoldDB" id="C8NGD3"/>
<evidence type="ECO:0000313" key="2">
    <source>
        <dbReference type="Proteomes" id="UP000005926"/>
    </source>
</evidence>
<proteinExistence type="predicted"/>
<evidence type="ECO:0000313" key="1">
    <source>
        <dbReference type="EMBL" id="EEW37345.1"/>
    </source>
</evidence>
<organism evidence="1 2">
    <name type="scientific">Granulicatella adiacens ATCC 49175</name>
    <dbReference type="NCBI Taxonomy" id="638301"/>
    <lineage>
        <taxon>Bacteria</taxon>
        <taxon>Bacillati</taxon>
        <taxon>Bacillota</taxon>
        <taxon>Bacilli</taxon>
        <taxon>Lactobacillales</taxon>
        <taxon>Carnobacteriaceae</taxon>
        <taxon>Granulicatella</taxon>
    </lineage>
</organism>
<comment type="caution">
    <text evidence="1">The sequence shown here is derived from an EMBL/GenBank/DDBJ whole genome shotgun (WGS) entry which is preliminary data.</text>
</comment>
<reference evidence="1 2" key="1">
    <citation type="submission" date="2009-08" db="EMBL/GenBank/DDBJ databases">
        <authorList>
            <person name="Muzny D."/>
            <person name="Qin X."/>
            <person name="Deng J."/>
            <person name="Jiang H."/>
            <person name="Liu Y."/>
            <person name="Qu J."/>
            <person name="Song X.-Z."/>
            <person name="Zhang L."/>
            <person name="Thornton R."/>
            <person name="Coyle M."/>
            <person name="Francisco L."/>
            <person name="Jackson L."/>
            <person name="Javaid M."/>
            <person name="Korchina V."/>
            <person name="Kovar C."/>
            <person name="Mata R."/>
            <person name="Mathew T."/>
            <person name="Ngo R."/>
            <person name="Nguyen L."/>
            <person name="Nguyen N."/>
            <person name="Okwuonu G."/>
            <person name="Ongeri F."/>
            <person name="Pham C."/>
            <person name="Simmons D."/>
            <person name="Wilczek-Boney K."/>
            <person name="Hale W."/>
            <person name="Jakkamsetti A."/>
            <person name="Pham P."/>
            <person name="Ruth R."/>
            <person name="San Lucas F."/>
            <person name="Warren J."/>
            <person name="Zhang J."/>
            <person name="Zhao Z."/>
            <person name="Zhou C."/>
            <person name="Zhu D."/>
            <person name="Lee S."/>
            <person name="Bess C."/>
            <person name="Blankenburg K."/>
            <person name="Forbes L."/>
            <person name="Fu Q."/>
            <person name="Gubbala S."/>
            <person name="Hirani K."/>
            <person name="Jayaseelan J.C."/>
            <person name="Lara F."/>
            <person name="Munidasa M."/>
            <person name="Palculict T."/>
            <person name="Patil S."/>
            <person name="Pu L.-L."/>
            <person name="Saada N."/>
            <person name="Tang L."/>
            <person name="Weissenberger G."/>
            <person name="Zhu Y."/>
            <person name="Hemphill L."/>
            <person name="Shang Y."/>
            <person name="Youmans B."/>
            <person name="Ayvaz T."/>
            <person name="Ross M."/>
            <person name="Santibanez J."/>
            <person name="Aqrawi P."/>
            <person name="Gross S."/>
            <person name="Joshi V."/>
            <person name="Fowler G."/>
            <person name="Nazareth L."/>
            <person name="Reid J."/>
            <person name="Worley K."/>
            <person name="Petrosino J."/>
            <person name="Highlander S."/>
            <person name="Gibbs R."/>
        </authorList>
    </citation>
    <scope>NUCLEOTIDE SEQUENCE [LARGE SCALE GENOMIC DNA]</scope>
    <source>
        <strain evidence="1 2">ATCC 49175</strain>
    </source>
</reference>
<dbReference type="Proteomes" id="UP000005926">
    <property type="component" value="Unassembled WGS sequence"/>
</dbReference>
<dbReference type="EMBL" id="ACKZ01000017">
    <property type="protein sequence ID" value="EEW37345.1"/>
    <property type="molecule type" value="Genomic_DNA"/>
</dbReference>
<gene>
    <name evidence="1" type="ORF">HMPREF0444_0978</name>
</gene>
<sequence>MFPHSSCGFLIVTITLQRCKSGSYTFEASNAEFGMVQLRVIHIQCESRYSYYKTARIRGNINAGFPVD</sequence>